<evidence type="ECO:0000256" key="3">
    <source>
        <dbReference type="SAM" id="MobiDB-lite"/>
    </source>
</evidence>
<dbReference type="PRINTS" id="PR00722">
    <property type="entry name" value="CHYMOTRYPSIN"/>
</dbReference>
<dbReference type="InterPro" id="IPR009003">
    <property type="entry name" value="Peptidase_S1_PA"/>
</dbReference>
<evidence type="ECO:0000256" key="2">
    <source>
        <dbReference type="ARBA" id="ARBA00024195"/>
    </source>
</evidence>
<gene>
    <name evidence="5" type="primary">PPAF2-L12</name>
    <name evidence="5" type="ORF">Hamer_G022584</name>
</gene>
<dbReference type="InterPro" id="IPR001314">
    <property type="entry name" value="Peptidase_S1A"/>
</dbReference>
<evidence type="ECO:0000259" key="4">
    <source>
        <dbReference type="PROSITE" id="PS50240"/>
    </source>
</evidence>
<protein>
    <submittedName>
        <fullName evidence="5">Phenoloxidase-activating factor 2-like 12</fullName>
    </submittedName>
</protein>
<organism evidence="5 6">
    <name type="scientific">Homarus americanus</name>
    <name type="common">American lobster</name>
    <dbReference type="NCBI Taxonomy" id="6706"/>
    <lineage>
        <taxon>Eukaryota</taxon>
        <taxon>Metazoa</taxon>
        <taxon>Ecdysozoa</taxon>
        <taxon>Arthropoda</taxon>
        <taxon>Crustacea</taxon>
        <taxon>Multicrustacea</taxon>
        <taxon>Malacostraca</taxon>
        <taxon>Eumalacostraca</taxon>
        <taxon>Eucarida</taxon>
        <taxon>Decapoda</taxon>
        <taxon>Pleocyemata</taxon>
        <taxon>Astacidea</taxon>
        <taxon>Nephropoidea</taxon>
        <taxon>Nephropidae</taxon>
        <taxon>Homarus</taxon>
    </lineage>
</organism>
<dbReference type="PROSITE" id="PS50240">
    <property type="entry name" value="TRYPSIN_DOM"/>
    <property type="match status" value="1"/>
</dbReference>
<feature type="compositionally biased region" description="Basic and acidic residues" evidence="3">
    <location>
        <begin position="284"/>
        <end position="318"/>
    </location>
</feature>
<dbReference type="InterPro" id="IPR043504">
    <property type="entry name" value="Peptidase_S1_PA_chymotrypsin"/>
</dbReference>
<feature type="region of interest" description="Disordered" evidence="3">
    <location>
        <begin position="244"/>
        <end position="326"/>
    </location>
</feature>
<keyword evidence="6" id="KW-1185">Reference proteome</keyword>
<proteinExistence type="inferred from homology"/>
<dbReference type="CDD" id="cd00190">
    <property type="entry name" value="Tryp_SPc"/>
    <property type="match status" value="1"/>
</dbReference>
<keyword evidence="1" id="KW-1015">Disulfide bond</keyword>
<dbReference type="PANTHER" id="PTHR24258">
    <property type="entry name" value="SERINE PROTEASE-RELATED"/>
    <property type="match status" value="1"/>
</dbReference>
<feature type="domain" description="Peptidase S1" evidence="4">
    <location>
        <begin position="3"/>
        <end position="265"/>
    </location>
</feature>
<dbReference type="AlphaFoldDB" id="A0A8J5JEH8"/>
<dbReference type="EMBL" id="JAHLQT010040186">
    <property type="protein sequence ID" value="KAG7156046.1"/>
    <property type="molecule type" value="Genomic_DNA"/>
</dbReference>
<feature type="compositionally biased region" description="Basic and acidic residues" evidence="3">
    <location>
        <begin position="251"/>
        <end position="278"/>
    </location>
</feature>
<evidence type="ECO:0000313" key="5">
    <source>
        <dbReference type="EMBL" id="KAG7156046.1"/>
    </source>
</evidence>
<dbReference type="Gene3D" id="2.40.10.10">
    <property type="entry name" value="Trypsin-like serine proteases"/>
    <property type="match status" value="2"/>
</dbReference>
<reference evidence="5" key="1">
    <citation type="journal article" date="2021" name="Sci. Adv.">
        <title>The American lobster genome reveals insights on longevity, neural, and immune adaptations.</title>
        <authorList>
            <person name="Polinski J.M."/>
            <person name="Zimin A.V."/>
            <person name="Clark K.F."/>
            <person name="Kohn A.B."/>
            <person name="Sadowski N."/>
            <person name="Timp W."/>
            <person name="Ptitsyn A."/>
            <person name="Khanna P."/>
            <person name="Romanova D.Y."/>
            <person name="Williams P."/>
            <person name="Greenwood S.J."/>
            <person name="Moroz L.L."/>
            <person name="Walt D.R."/>
            <person name="Bodnar A.G."/>
        </authorList>
    </citation>
    <scope>NUCLEOTIDE SEQUENCE</scope>
    <source>
        <strain evidence="5">GMGI-L3</strain>
    </source>
</reference>
<dbReference type="Pfam" id="PF00089">
    <property type="entry name" value="Trypsin"/>
    <property type="match status" value="1"/>
</dbReference>
<evidence type="ECO:0000313" key="6">
    <source>
        <dbReference type="Proteomes" id="UP000747542"/>
    </source>
</evidence>
<dbReference type="SMART" id="SM00020">
    <property type="entry name" value="Tryp_SPc"/>
    <property type="match status" value="1"/>
</dbReference>
<dbReference type="Proteomes" id="UP000747542">
    <property type="component" value="Unassembled WGS sequence"/>
</dbReference>
<name>A0A8J5JEH8_HOMAM</name>
<comment type="similarity">
    <text evidence="2">Belongs to the peptidase S1 family. CLIP subfamily.</text>
</comment>
<accession>A0A8J5JEH8</accession>
<evidence type="ECO:0000256" key="1">
    <source>
        <dbReference type="ARBA" id="ARBA00023157"/>
    </source>
</evidence>
<comment type="caution">
    <text evidence="5">The sequence shown here is derived from an EMBL/GenBank/DDBJ whole genome shotgun (WGS) entry which is preliminary data.</text>
</comment>
<sequence length="326" mass="37002">ARILGFQEGESQFGEFPWVAAVLRVESLSGLKLRRFVGGGTLIHPRVVVTAAHKVKGYNKSDMVVRLGEWDTQSEQEPYRHQDVAVDDIVLHPGFVLQTLYHDVALLILKEESKFASHIDSICLAQDLSLVDPSACVINGWGLSGFENGEYQRIMKSLTLPLVQYKDCVNSLRTTRLGRYFRLHPSFTCAGGEKGKDACRGDGGGPLACPRKEDPKRYLLVGITAWGIGCGQDGIPGVYNAAANDSEGSEVEGRSDTEAITREENNQGRQHGAKEQRLEKRKQQREERERRRQEKEESREERRRLREERQRERLEAKEIRRRNRGF</sequence>
<dbReference type="GO" id="GO:0006508">
    <property type="term" value="P:proteolysis"/>
    <property type="evidence" value="ECO:0007669"/>
    <property type="project" value="InterPro"/>
</dbReference>
<feature type="non-terminal residue" evidence="5">
    <location>
        <position position="1"/>
    </location>
</feature>
<dbReference type="PANTHER" id="PTHR24258:SF129">
    <property type="entry name" value="LP15124P-RELATED"/>
    <property type="match status" value="1"/>
</dbReference>
<dbReference type="FunFam" id="2.40.10.10:FF:000002">
    <property type="entry name" value="Transmembrane protease serine"/>
    <property type="match status" value="1"/>
</dbReference>
<dbReference type="InterPro" id="IPR001254">
    <property type="entry name" value="Trypsin_dom"/>
</dbReference>
<dbReference type="GO" id="GO:0004252">
    <property type="term" value="F:serine-type endopeptidase activity"/>
    <property type="evidence" value="ECO:0007669"/>
    <property type="project" value="InterPro"/>
</dbReference>
<dbReference type="SUPFAM" id="SSF50494">
    <property type="entry name" value="Trypsin-like serine proteases"/>
    <property type="match status" value="1"/>
</dbReference>